<evidence type="ECO:0008006" key="2">
    <source>
        <dbReference type="Google" id="ProtNLM"/>
    </source>
</evidence>
<sequence length="112" mass="13225">MDMNEQENTALMTECRERTIEVFRAIWDNNYKAAENETGISAAKWKRLCNRAQFPTFEMMVLLAKTRTYFLVWMMTGEAATYLQLSPHDKWQHKLARAVGFDVDKRKKAEKE</sequence>
<dbReference type="RefSeq" id="WP_368647538.1">
    <property type="nucleotide sequence ID" value="NZ_CP158255.1"/>
</dbReference>
<reference evidence="1" key="1">
    <citation type="submission" date="2024-05" db="EMBL/GenBank/DDBJ databases">
        <authorList>
            <person name="Luo Y.-C."/>
            <person name="Nicholds J."/>
            <person name="Mortimer T."/>
            <person name="Maboni G."/>
        </authorList>
    </citation>
    <scope>NUCLEOTIDE SEQUENCE</scope>
    <source>
        <strain evidence="1">151108</strain>
    </source>
</reference>
<dbReference type="AlphaFoldDB" id="A0AB39DC14"/>
<evidence type="ECO:0000313" key="1">
    <source>
        <dbReference type="EMBL" id="XDJ51504.1"/>
    </source>
</evidence>
<name>A0AB39DC14_9BURK</name>
<dbReference type="EMBL" id="CP158255">
    <property type="protein sequence ID" value="XDJ51504.1"/>
    <property type="molecule type" value="Genomic_DNA"/>
</dbReference>
<protein>
    <recommendedName>
        <fullName evidence="2">Bacteriophage CI repressor</fullName>
    </recommendedName>
</protein>
<organism evidence="1">
    <name type="scientific">Castellaniella ginsengisoli</name>
    <dbReference type="NCBI Taxonomy" id="546114"/>
    <lineage>
        <taxon>Bacteria</taxon>
        <taxon>Pseudomonadati</taxon>
        <taxon>Pseudomonadota</taxon>
        <taxon>Betaproteobacteria</taxon>
        <taxon>Burkholderiales</taxon>
        <taxon>Alcaligenaceae</taxon>
        <taxon>Castellaniella</taxon>
    </lineage>
</organism>
<gene>
    <name evidence="1" type="ORF">ABRZ09_06610</name>
</gene>
<proteinExistence type="predicted"/>
<accession>A0AB39DC14</accession>